<comment type="caution">
    <text evidence="2">The sequence shown here is derived from an EMBL/GenBank/DDBJ whole genome shotgun (WGS) entry which is preliminary data.</text>
</comment>
<reference evidence="2 3" key="1">
    <citation type="submission" date="2021-05" db="EMBL/GenBank/DDBJ databases">
        <authorList>
            <person name="Zhang Z.D."/>
            <person name="Osman G."/>
        </authorList>
    </citation>
    <scope>NUCLEOTIDE SEQUENCE [LARGE SCALE GENOMIC DNA]</scope>
    <source>
        <strain evidence="2 3">KCTC 32217</strain>
    </source>
</reference>
<dbReference type="PROSITE" id="PS51257">
    <property type="entry name" value="PROKAR_LIPOPROTEIN"/>
    <property type="match status" value="1"/>
</dbReference>
<evidence type="ECO:0000313" key="2">
    <source>
        <dbReference type="EMBL" id="MBS9523070.1"/>
    </source>
</evidence>
<dbReference type="AlphaFoldDB" id="A0AAP2G347"/>
<dbReference type="EMBL" id="JAHCMY010000001">
    <property type="protein sequence ID" value="MBS9523070.1"/>
    <property type="molecule type" value="Genomic_DNA"/>
</dbReference>
<dbReference type="InterPro" id="IPR021782">
    <property type="entry name" value="DUF3347"/>
</dbReference>
<dbReference type="RefSeq" id="WP_213943937.1">
    <property type="nucleotide sequence ID" value="NZ_JAHCMY010000001.1"/>
</dbReference>
<sequence length="199" mass="21831">MKKVFIAAALMGLFIACENKPQEDDHQGHAHHDDGSSHVAAEDAGDATEVHADFAISKHSEVEQVKAFYSEYLNLKNALVANDKEASDKAVQNLQGLLNNDNFNSMEGRASAVVSQMGSSLRSMDGESVEGKREELNTLSMSLFTMLKAADHGVENAHLQYCPMAFNDQGAYWVSDVKEIRNPYFGDKMLKCGSVKESI</sequence>
<accession>A0AAP2G347</accession>
<evidence type="ECO:0000313" key="3">
    <source>
        <dbReference type="Proteomes" id="UP001319104"/>
    </source>
</evidence>
<proteinExistence type="predicted"/>
<feature type="domain" description="DUF3347" evidence="1">
    <location>
        <begin position="69"/>
        <end position="151"/>
    </location>
</feature>
<organism evidence="2 3">
    <name type="scientific">Litoribacter ruber</name>
    <dbReference type="NCBI Taxonomy" id="702568"/>
    <lineage>
        <taxon>Bacteria</taxon>
        <taxon>Pseudomonadati</taxon>
        <taxon>Bacteroidota</taxon>
        <taxon>Cytophagia</taxon>
        <taxon>Cytophagales</taxon>
        <taxon>Cyclobacteriaceae</taxon>
        <taxon>Litoribacter</taxon>
    </lineage>
</organism>
<dbReference type="Pfam" id="PF11827">
    <property type="entry name" value="DUF3347"/>
    <property type="match status" value="1"/>
</dbReference>
<name>A0AAP2G347_9BACT</name>
<dbReference type="Proteomes" id="UP001319104">
    <property type="component" value="Unassembled WGS sequence"/>
</dbReference>
<evidence type="ECO:0000259" key="1">
    <source>
        <dbReference type="Pfam" id="PF11827"/>
    </source>
</evidence>
<keyword evidence="3" id="KW-1185">Reference proteome</keyword>
<protein>
    <submittedName>
        <fullName evidence="2">DUF3347 domain-containing protein</fullName>
    </submittedName>
</protein>
<gene>
    <name evidence="2" type="ORF">KI659_03480</name>
</gene>